<reference evidence="8 9" key="1">
    <citation type="submission" date="2015-12" db="EMBL/GenBank/DDBJ databases">
        <title>The genome of Folsomia candida.</title>
        <authorList>
            <person name="Faddeeva A."/>
            <person name="Derks M.F."/>
            <person name="Anvar Y."/>
            <person name="Smit S."/>
            <person name="Van Straalen N."/>
            <person name="Roelofs D."/>
        </authorList>
    </citation>
    <scope>NUCLEOTIDE SEQUENCE [LARGE SCALE GENOMIC DNA]</scope>
    <source>
        <strain evidence="8 9">VU population</strain>
        <tissue evidence="8">Whole body</tissue>
    </source>
</reference>
<evidence type="ECO:0000256" key="3">
    <source>
        <dbReference type="ARBA" id="ARBA00023125"/>
    </source>
</evidence>
<dbReference type="OrthoDB" id="8251632at2759"/>
<dbReference type="GO" id="GO:0019185">
    <property type="term" value="C:snRNA-activating protein complex"/>
    <property type="evidence" value="ECO:0007669"/>
    <property type="project" value="TreeGrafter"/>
</dbReference>
<dbReference type="GO" id="GO:0042795">
    <property type="term" value="P:snRNA transcription by RNA polymerase II"/>
    <property type="evidence" value="ECO:0007669"/>
    <property type="project" value="TreeGrafter"/>
</dbReference>
<keyword evidence="5" id="KW-0539">Nucleus</keyword>
<evidence type="ECO:0000313" key="9">
    <source>
        <dbReference type="Proteomes" id="UP000198287"/>
    </source>
</evidence>
<evidence type="ECO:0000256" key="2">
    <source>
        <dbReference type="ARBA" id="ARBA00023015"/>
    </source>
</evidence>
<dbReference type="InterPro" id="IPR001005">
    <property type="entry name" value="SANT/Myb"/>
</dbReference>
<feature type="region of interest" description="Disordered" evidence="6">
    <location>
        <begin position="1088"/>
        <end position="1184"/>
    </location>
</feature>
<evidence type="ECO:0000256" key="6">
    <source>
        <dbReference type="SAM" id="MobiDB-lite"/>
    </source>
</evidence>
<feature type="region of interest" description="Disordered" evidence="6">
    <location>
        <begin position="99"/>
        <end position="186"/>
    </location>
</feature>
<dbReference type="GO" id="GO:0042796">
    <property type="term" value="P:snRNA transcription by RNA polymerase III"/>
    <property type="evidence" value="ECO:0007669"/>
    <property type="project" value="TreeGrafter"/>
</dbReference>
<keyword evidence="2" id="KW-0805">Transcription regulation</keyword>
<organism evidence="8 9">
    <name type="scientific">Folsomia candida</name>
    <name type="common">Springtail</name>
    <dbReference type="NCBI Taxonomy" id="158441"/>
    <lineage>
        <taxon>Eukaryota</taxon>
        <taxon>Metazoa</taxon>
        <taxon>Ecdysozoa</taxon>
        <taxon>Arthropoda</taxon>
        <taxon>Hexapoda</taxon>
        <taxon>Collembola</taxon>
        <taxon>Entomobryomorpha</taxon>
        <taxon>Isotomoidea</taxon>
        <taxon>Isotomidae</taxon>
        <taxon>Proisotominae</taxon>
        <taxon>Folsomia</taxon>
    </lineage>
</organism>
<dbReference type="Gene3D" id="1.10.10.60">
    <property type="entry name" value="Homeodomain-like"/>
    <property type="match status" value="1"/>
</dbReference>
<dbReference type="PANTHER" id="PTHR46621">
    <property type="entry name" value="SNRNA-ACTIVATING PROTEIN COMPLEX SUBUNIT 4"/>
    <property type="match status" value="1"/>
</dbReference>
<gene>
    <name evidence="8" type="ORF">Fcan01_13835</name>
</gene>
<keyword evidence="9" id="KW-1185">Reference proteome</keyword>
<dbReference type="InterPro" id="IPR051575">
    <property type="entry name" value="Myb-like_DNA-bd"/>
</dbReference>
<comment type="subcellular location">
    <subcellularLocation>
        <location evidence="1">Nucleus</location>
    </subcellularLocation>
</comment>
<dbReference type="STRING" id="158441.A0A226E4F0"/>
<feature type="compositionally biased region" description="Acidic residues" evidence="6">
    <location>
        <begin position="1095"/>
        <end position="1184"/>
    </location>
</feature>
<dbReference type="InterPro" id="IPR018247">
    <property type="entry name" value="EF_Hand_1_Ca_BS"/>
</dbReference>
<evidence type="ECO:0000256" key="4">
    <source>
        <dbReference type="ARBA" id="ARBA00023163"/>
    </source>
</evidence>
<keyword evidence="4" id="KW-0804">Transcription</keyword>
<dbReference type="EMBL" id="LNIX01000007">
    <property type="protein sequence ID" value="OXA52158.1"/>
    <property type="molecule type" value="Genomic_DNA"/>
</dbReference>
<dbReference type="InterPro" id="IPR009057">
    <property type="entry name" value="Homeodomain-like_sf"/>
</dbReference>
<comment type="caution">
    <text evidence="8">The sequence shown here is derived from an EMBL/GenBank/DDBJ whole genome shotgun (WGS) entry which is preliminary data.</text>
</comment>
<dbReference type="GO" id="GO:0005634">
    <property type="term" value="C:nucleus"/>
    <property type="evidence" value="ECO:0007669"/>
    <property type="project" value="UniProtKB-SubCell"/>
</dbReference>
<dbReference type="PANTHER" id="PTHR46621:SF1">
    <property type="entry name" value="SNRNA-ACTIVATING PROTEIN COMPLEX SUBUNIT 4"/>
    <property type="match status" value="1"/>
</dbReference>
<feature type="compositionally biased region" description="Basic residues" evidence="6">
    <location>
        <begin position="124"/>
        <end position="133"/>
    </location>
</feature>
<dbReference type="AlphaFoldDB" id="A0A226E4F0"/>
<dbReference type="GO" id="GO:0001006">
    <property type="term" value="F:RNA polymerase III type 3 promoter sequence-specific DNA binding"/>
    <property type="evidence" value="ECO:0007669"/>
    <property type="project" value="TreeGrafter"/>
</dbReference>
<dbReference type="PROSITE" id="PS50090">
    <property type="entry name" value="MYB_LIKE"/>
    <property type="match status" value="1"/>
</dbReference>
<protein>
    <recommendedName>
        <fullName evidence="7">Myb-like domain-containing protein</fullName>
    </recommendedName>
</protein>
<feature type="compositionally biased region" description="Basic and acidic residues" evidence="6">
    <location>
        <begin position="527"/>
        <end position="536"/>
    </location>
</feature>
<feature type="domain" description="Myb-like" evidence="7">
    <location>
        <begin position="819"/>
        <end position="863"/>
    </location>
</feature>
<proteinExistence type="predicted"/>
<dbReference type="Proteomes" id="UP000198287">
    <property type="component" value="Unassembled WGS sequence"/>
</dbReference>
<evidence type="ECO:0000313" key="8">
    <source>
        <dbReference type="EMBL" id="OXA52158.1"/>
    </source>
</evidence>
<feature type="region of interest" description="Disordered" evidence="6">
    <location>
        <begin position="527"/>
        <end position="557"/>
    </location>
</feature>
<dbReference type="PROSITE" id="PS00018">
    <property type="entry name" value="EF_HAND_1"/>
    <property type="match status" value="1"/>
</dbReference>
<name>A0A226E4F0_FOLCA</name>
<sequence length="1184" mass="137785">MSLVLLDPDKVLGEETESEVKLELGNNVRVEEQVEVSMDLDIIEDDETAVVDAVEKDSEIPDAAIVHLVSNEMDAFLNTLQDDDIQMFGGRRSDAAFKRKDIGEDDDSSSNSGSDYESDEGRKSRSRPSKNKKWKDAEEEEPCSSGSLGRRPSVAVGGERKDLLNTSSYRRREKQDHCPPAAPIKTKLGRNPEAEIEDASIPVTEEERLFSEADVKLACAALKTNEIMPKADITSPLPNRFTGSIVSTMMRTLHISKEATIRRYEELKRIDNRFLIQSSDKRNQVMLPKEVNQSTPIFLNGILRAEHLVYIASCVDAKARLDNKKWLIDLADVVLHNEKYEMLEFCTRTAGIAPFPYGKKTRSIDCLEFTHRLREIKNMMKMDLYKLAGSGRIIAMQINEATANMQSVKTQKYELLEKFQDLYYRENMNDAKFDEMSITGIRGVKMMMEPPYFKTEDGMLSFEFPNANRNAQKNHMPFPVRKQKWTQKDLKALKQAIKECVVSQRIDDLNGRYSELLLESEIRRKDEMCREGKPMDEVNQPPRKRRRGRPTKEETKQRDKYGIVYPILLRTQDHTVAYEILPKQLSEWRTMMEKRLRNMSFDTLMKDKNNDKMIDWDEVSLKMMTRTKKLRSDDDCSRTYTHAIDPKINHKRLTAEQTRQIQYLNDVEKVQDWDEIARRISVDKNGQSTLPHTAFQCMKRYITHVAPPPKPVWTKEMDEKLKTGIQENPGHWRKVAASLNHEGITKRVAQERYKKLNPFIKVGPFSRTEDCLLLLTMQRLKPFLCDEGHFGYLLHYLPWRYETTWRDRATNLFNDWIVPWTLAEDRLLMDLAVSMNRNWQKISEQFSSFKNRKGCLTRYKILSRNLEDKKNSTLEEYHEAYAMTRYNVFQYRHLPDILRKLTEVKEKTLPSATPFCFPANPQQPPTEEQLERMMEMFNRDILLATITSLDKYIQSRDEYWGTWNEKNGVKQRTFDRRTFHPDNPQSVASAIHIRALKLKPKEGFDNLNDFEEEIYVHYSRFSRTKSLKAGIKRPYLPPASFFYKWKDVERIIEEHDDLAALEEEEQEAAEGAPVPHCSKKWTRLIEKRNNKDQDENSEDEDEDDSDDEVDKLESESEDESSDDSDDESDDDESADDEDDPETANDDDGAEDANETQDVEDESGWVTQDEEDETIDVDGISDEDI</sequence>
<evidence type="ECO:0000259" key="7">
    <source>
        <dbReference type="PROSITE" id="PS50090"/>
    </source>
</evidence>
<dbReference type="SUPFAM" id="SSF46689">
    <property type="entry name" value="Homeodomain-like"/>
    <property type="match status" value="2"/>
</dbReference>
<dbReference type="GO" id="GO:0000978">
    <property type="term" value="F:RNA polymerase II cis-regulatory region sequence-specific DNA binding"/>
    <property type="evidence" value="ECO:0007669"/>
    <property type="project" value="TreeGrafter"/>
</dbReference>
<evidence type="ECO:0000256" key="5">
    <source>
        <dbReference type="ARBA" id="ARBA00023242"/>
    </source>
</evidence>
<keyword evidence="3" id="KW-0238">DNA-binding</keyword>
<evidence type="ECO:0000256" key="1">
    <source>
        <dbReference type="ARBA" id="ARBA00004123"/>
    </source>
</evidence>
<accession>A0A226E4F0</accession>
<dbReference type="SMART" id="SM00717">
    <property type="entry name" value="SANT"/>
    <property type="match status" value="4"/>
</dbReference>